<keyword evidence="4" id="KW-0255">Endonuclease</keyword>
<reference evidence="8 9" key="1">
    <citation type="submission" date="2017-11" db="EMBL/GenBank/DDBJ databases">
        <title>De-novo sequencing of pomegranate (Punica granatum L.) genome.</title>
        <authorList>
            <person name="Akparov Z."/>
            <person name="Amiraslanov A."/>
            <person name="Hajiyeva S."/>
            <person name="Abbasov M."/>
            <person name="Kaur K."/>
            <person name="Hamwieh A."/>
            <person name="Solovyev V."/>
            <person name="Salamov A."/>
            <person name="Braich B."/>
            <person name="Kosarev P."/>
            <person name="Mahmoud A."/>
            <person name="Hajiyev E."/>
            <person name="Babayeva S."/>
            <person name="Izzatullayeva V."/>
            <person name="Mammadov A."/>
            <person name="Mammadov A."/>
            <person name="Sharifova S."/>
            <person name="Ojaghi J."/>
            <person name="Eynullazada K."/>
            <person name="Bayramov B."/>
            <person name="Abdulazimova A."/>
            <person name="Shahmuradov I."/>
        </authorList>
    </citation>
    <scope>NUCLEOTIDE SEQUENCE [LARGE SCALE GENOMIC DNA]</scope>
    <source>
        <strain evidence="9">cv. AG2017</strain>
        <tissue evidence="8">Leaf</tissue>
    </source>
</reference>
<dbReference type="InterPro" id="IPR043502">
    <property type="entry name" value="DNA/RNA_pol_sf"/>
</dbReference>
<organism evidence="8 9">
    <name type="scientific">Punica granatum</name>
    <name type="common">Pomegranate</name>
    <dbReference type="NCBI Taxonomy" id="22663"/>
    <lineage>
        <taxon>Eukaryota</taxon>
        <taxon>Viridiplantae</taxon>
        <taxon>Streptophyta</taxon>
        <taxon>Embryophyta</taxon>
        <taxon>Tracheophyta</taxon>
        <taxon>Spermatophyta</taxon>
        <taxon>Magnoliopsida</taxon>
        <taxon>eudicotyledons</taxon>
        <taxon>Gunneridae</taxon>
        <taxon>Pentapetalae</taxon>
        <taxon>rosids</taxon>
        <taxon>malvids</taxon>
        <taxon>Myrtales</taxon>
        <taxon>Lythraceae</taxon>
        <taxon>Punica</taxon>
    </lineage>
</organism>
<dbReference type="Proteomes" id="UP000233551">
    <property type="component" value="Unassembled WGS sequence"/>
</dbReference>
<proteinExistence type="predicted"/>
<dbReference type="InterPro" id="IPR041373">
    <property type="entry name" value="RT_RNaseH"/>
</dbReference>
<evidence type="ECO:0000256" key="2">
    <source>
        <dbReference type="ARBA" id="ARBA00022695"/>
    </source>
</evidence>
<dbReference type="STRING" id="22663.A0A2I0J2C0"/>
<evidence type="ECO:0000256" key="5">
    <source>
        <dbReference type="ARBA" id="ARBA00022801"/>
    </source>
</evidence>
<keyword evidence="1" id="KW-0808">Transferase</keyword>
<gene>
    <name evidence="8" type="ORF">CRG98_029212</name>
</gene>
<dbReference type="AlphaFoldDB" id="A0A2I0J2C0"/>
<dbReference type="GO" id="GO:0003964">
    <property type="term" value="F:RNA-directed DNA polymerase activity"/>
    <property type="evidence" value="ECO:0007669"/>
    <property type="project" value="UniProtKB-KW"/>
</dbReference>
<dbReference type="GO" id="GO:0004519">
    <property type="term" value="F:endonuclease activity"/>
    <property type="evidence" value="ECO:0007669"/>
    <property type="project" value="UniProtKB-KW"/>
</dbReference>
<comment type="caution">
    <text evidence="8">The sequence shown here is derived from an EMBL/GenBank/DDBJ whole genome shotgun (WGS) entry which is preliminary data.</text>
</comment>
<dbReference type="PANTHER" id="PTHR48475">
    <property type="entry name" value="RIBONUCLEASE H"/>
    <property type="match status" value="1"/>
</dbReference>
<dbReference type="EMBL" id="PGOL01002117">
    <property type="protein sequence ID" value="PKI50384.1"/>
    <property type="molecule type" value="Genomic_DNA"/>
</dbReference>
<feature type="domain" description="Reverse transcriptase RNase H-like" evidence="7">
    <location>
        <begin position="165"/>
        <end position="263"/>
    </location>
</feature>
<protein>
    <recommendedName>
        <fullName evidence="7">Reverse transcriptase RNase H-like domain-containing protein</fullName>
    </recommendedName>
</protein>
<evidence type="ECO:0000313" key="9">
    <source>
        <dbReference type="Proteomes" id="UP000233551"/>
    </source>
</evidence>
<keyword evidence="6" id="KW-0695">RNA-directed DNA polymerase</keyword>
<keyword evidence="9" id="KW-1185">Reference proteome</keyword>
<evidence type="ECO:0000256" key="4">
    <source>
        <dbReference type="ARBA" id="ARBA00022759"/>
    </source>
</evidence>
<accession>A0A2I0J2C0</accession>
<sequence>MNDGIGDYRMDGWTDPTESSMTKAGVGWKIYDPVGWLREYISPKYLENIPIYHPSYINMSDHQDLKLDPNSIIWRRLWKTSQKLTRWREPTLTRRTSLPEEVRNRVLRIIAKEANWIAGSTAITKSQSPRGNPSPPRPPVEVACRPSRTRVMQDRPLEVLVVGETLYLYLEVRENAVSSVLIKLGGKGQQPIYFVNKVMLPAKKRYMAIEKLAFALVTLARKLKPYFQAHPIVVLSDQPFREILHRPEVFGRLTKWAIELIEFDLEYEKERNKGPIAS</sequence>
<keyword evidence="2" id="KW-0548">Nucleotidyltransferase</keyword>
<dbReference type="GO" id="GO:0016787">
    <property type="term" value="F:hydrolase activity"/>
    <property type="evidence" value="ECO:0007669"/>
    <property type="project" value="UniProtKB-KW"/>
</dbReference>
<evidence type="ECO:0000313" key="8">
    <source>
        <dbReference type="EMBL" id="PKI50384.1"/>
    </source>
</evidence>
<evidence type="ECO:0000256" key="6">
    <source>
        <dbReference type="ARBA" id="ARBA00022918"/>
    </source>
</evidence>
<dbReference type="Pfam" id="PF17917">
    <property type="entry name" value="RT_RNaseH"/>
    <property type="match status" value="1"/>
</dbReference>
<dbReference type="PANTHER" id="PTHR48475:SF2">
    <property type="entry name" value="RIBONUCLEASE H"/>
    <property type="match status" value="1"/>
</dbReference>
<keyword evidence="5" id="KW-0378">Hydrolase</keyword>
<keyword evidence="3" id="KW-0540">Nuclease</keyword>
<evidence type="ECO:0000256" key="3">
    <source>
        <dbReference type="ARBA" id="ARBA00022722"/>
    </source>
</evidence>
<dbReference type="SUPFAM" id="SSF56672">
    <property type="entry name" value="DNA/RNA polymerases"/>
    <property type="match status" value="1"/>
</dbReference>
<name>A0A2I0J2C0_PUNGR</name>
<evidence type="ECO:0000259" key="7">
    <source>
        <dbReference type="Pfam" id="PF17917"/>
    </source>
</evidence>
<evidence type="ECO:0000256" key="1">
    <source>
        <dbReference type="ARBA" id="ARBA00022679"/>
    </source>
</evidence>